<dbReference type="InterPro" id="IPR001611">
    <property type="entry name" value="Leu-rich_rpt"/>
</dbReference>
<sequence length="576" mass="65151">MAIPFLLDADGNRIEPPRIAFYLDKVLDVITGISPICNCNNSSNVNSNRKVVIRLPISQKLSNLTSSHELLLPISNLVQSFNQSFTGNNAQAEMINSNLEKIAELLLEAKEKDDKIIEPQLEAKEKNDKMLELQSQALDRLAILQKQANAILTQNFELYEYPIPRLFIILPDNTTTKWDPRKVLRNKFRLYFLCECGDHTAETSKSIQNQIHIAKHDGYEVRDSTEFFRKYGKYMLILLQMLKLGMGATPATSLTPGPNLIDAAIAYSIAYMGTLSKKYPVLDNANAIDDYGELEGADLRQLDTFLRINDEGRKLGNLYRITTETGRVKWVCFEHYRWTYREAEQKVFENAVETNGGEYDSHLGKVVITLESKTRAGEFFDALTNARRVYELVIAFRWQWTKTDLEAFEKALKMSSVSILRLDLGEFQGSTTRKILSTSLRYEILVRIMEISNMKTIHIALSPDLIKFSNLQPRRSSQLHQLSFKVQPQSIRAGEYRVIANSLKSNTALTALDLRDNLIGEEGALTLSKALKTNTTLATLNLLDNSIGKEGAVALSEALKTNRTLAILDVEYDSFA</sequence>
<dbReference type="Pfam" id="PF13516">
    <property type="entry name" value="LRR_6"/>
    <property type="match status" value="2"/>
</dbReference>
<dbReference type="SMART" id="SM00368">
    <property type="entry name" value="LRR_RI"/>
    <property type="match status" value="2"/>
</dbReference>
<dbReference type="SUPFAM" id="SSF52047">
    <property type="entry name" value="RNI-like"/>
    <property type="match status" value="1"/>
</dbReference>
<dbReference type="EMBL" id="MCFF01000001">
    <property type="protein sequence ID" value="ORZ28945.1"/>
    <property type="molecule type" value="Genomic_DNA"/>
</dbReference>
<dbReference type="Proteomes" id="UP000193648">
    <property type="component" value="Unassembled WGS sequence"/>
</dbReference>
<dbReference type="PANTHER" id="PTHR47679:SF2">
    <property type="entry name" value="C-TERMINAL OF ROC (COR) DOMAIN-CONTAINING PROTEIN"/>
    <property type="match status" value="1"/>
</dbReference>
<name>A0A1Y2H336_9FUNG</name>
<dbReference type="AlphaFoldDB" id="A0A1Y2H336"/>
<evidence type="ECO:0000313" key="1">
    <source>
        <dbReference type="EMBL" id="ORZ28945.1"/>
    </source>
</evidence>
<gene>
    <name evidence="1" type="ORF">BCR41DRAFT_8970</name>
</gene>
<dbReference type="Gene3D" id="3.80.10.10">
    <property type="entry name" value="Ribonuclease Inhibitor"/>
    <property type="match status" value="1"/>
</dbReference>
<dbReference type="OrthoDB" id="2444617at2759"/>
<protein>
    <recommendedName>
        <fullName evidence="3">RNI-like protein</fullName>
    </recommendedName>
</protein>
<dbReference type="GeneID" id="33572912"/>
<dbReference type="PANTHER" id="PTHR47679">
    <property type="entry name" value="PROTEIN TORNADO 1"/>
    <property type="match status" value="1"/>
</dbReference>
<organism evidence="1 2">
    <name type="scientific">Lobosporangium transversale</name>
    <dbReference type="NCBI Taxonomy" id="64571"/>
    <lineage>
        <taxon>Eukaryota</taxon>
        <taxon>Fungi</taxon>
        <taxon>Fungi incertae sedis</taxon>
        <taxon>Mucoromycota</taxon>
        <taxon>Mortierellomycotina</taxon>
        <taxon>Mortierellomycetes</taxon>
        <taxon>Mortierellales</taxon>
        <taxon>Mortierellaceae</taxon>
        <taxon>Lobosporangium</taxon>
    </lineage>
</organism>
<dbReference type="InParanoid" id="A0A1Y2H336"/>
<keyword evidence="2" id="KW-1185">Reference proteome</keyword>
<comment type="caution">
    <text evidence="1">The sequence shown here is derived from an EMBL/GenBank/DDBJ whole genome shotgun (WGS) entry which is preliminary data.</text>
</comment>
<accession>A0A1Y2H336</accession>
<evidence type="ECO:0000313" key="2">
    <source>
        <dbReference type="Proteomes" id="UP000193648"/>
    </source>
</evidence>
<evidence type="ECO:0008006" key="3">
    <source>
        <dbReference type="Google" id="ProtNLM"/>
    </source>
</evidence>
<reference evidence="1 2" key="1">
    <citation type="submission" date="2016-07" db="EMBL/GenBank/DDBJ databases">
        <title>Pervasive Adenine N6-methylation of Active Genes in Fungi.</title>
        <authorList>
            <consortium name="DOE Joint Genome Institute"/>
            <person name="Mondo S.J."/>
            <person name="Dannebaum R.O."/>
            <person name="Kuo R.C."/>
            <person name="Labutti K."/>
            <person name="Haridas S."/>
            <person name="Kuo A."/>
            <person name="Salamov A."/>
            <person name="Ahrendt S.R."/>
            <person name="Lipzen A."/>
            <person name="Sullivan W."/>
            <person name="Andreopoulos W.B."/>
            <person name="Clum A."/>
            <person name="Lindquist E."/>
            <person name="Daum C."/>
            <person name="Ramamoorthy G.K."/>
            <person name="Gryganskyi A."/>
            <person name="Culley D."/>
            <person name="Magnuson J.K."/>
            <person name="James T.Y."/>
            <person name="O'Malley M.A."/>
            <person name="Stajich J.E."/>
            <person name="Spatafora J.W."/>
            <person name="Visel A."/>
            <person name="Grigoriev I.V."/>
        </authorList>
    </citation>
    <scope>NUCLEOTIDE SEQUENCE [LARGE SCALE GENOMIC DNA]</scope>
    <source>
        <strain evidence="1 2">NRRL 3116</strain>
    </source>
</reference>
<dbReference type="RefSeq" id="XP_021886618.1">
    <property type="nucleotide sequence ID" value="XM_022031071.1"/>
</dbReference>
<dbReference type="InterPro" id="IPR032675">
    <property type="entry name" value="LRR_dom_sf"/>
</dbReference>
<dbReference type="STRING" id="64571.A0A1Y2H336"/>
<proteinExistence type="predicted"/>